<name>Q7Y2S8_9CAUD</name>
<evidence type="ECO:0000313" key="3">
    <source>
        <dbReference type="Proteomes" id="UP000000983"/>
    </source>
</evidence>
<accession>Q7Y2S8</accession>
<keyword evidence="3" id="KW-1185">Reference proteome</keyword>
<sequence length="117" mass="13604">MRHPLLPYPHQHTAPEAARDSCPAWIHAAAPPDQQILVAGLRRPAARFQHHAWRFLLRPDVCHDIRQPHRMEPPSQHQRLHLRSLRQPRPPTVTHPFRRSHAMPCFPDSVNSRPAPH</sequence>
<feature type="region of interest" description="Disordered" evidence="1">
    <location>
        <begin position="67"/>
        <end position="117"/>
    </location>
</feature>
<dbReference type="RefSeq" id="NP_859298.1">
    <property type="nucleotide sequence ID" value="NC_004914.3"/>
</dbReference>
<organism evidence="2 3">
    <name type="scientific">Escherichia phage Stx2 II</name>
    <dbReference type="NCBI Taxonomy" id="194949"/>
    <lineage>
        <taxon>Viruses</taxon>
        <taxon>Duplodnaviria</taxon>
        <taxon>Heunggongvirae</taxon>
        <taxon>Uroviricota</taxon>
        <taxon>Caudoviricetes</taxon>
        <taxon>Sepvirinae</taxon>
        <taxon>Traversvirus</taxon>
        <taxon>Traversvirus II</taxon>
    </lineage>
</organism>
<dbReference type="EMBL" id="AP005154">
    <property type="protein sequence ID" value="BAC78035.1"/>
    <property type="molecule type" value="Genomic_DNA"/>
</dbReference>
<evidence type="ECO:0000313" key="2">
    <source>
        <dbReference type="EMBL" id="BAC78035.1"/>
    </source>
</evidence>
<evidence type="ECO:0000256" key="1">
    <source>
        <dbReference type="SAM" id="MobiDB-lite"/>
    </source>
</evidence>
<protein>
    <submittedName>
        <fullName evidence="2">Uncharacterized protein</fullName>
    </submittedName>
</protein>
<proteinExistence type="predicted"/>
<dbReference type="Proteomes" id="UP000000983">
    <property type="component" value="Segment"/>
</dbReference>
<dbReference type="KEGG" id="vg:2653353"/>
<reference evidence="2 3" key="1">
    <citation type="journal article" date="2003" name="J. Bacteriol.">
        <title>Genome analysis of a novel Shiga toxin 1 (Stx1)-converting phage which is closely related to Stx2-converting phages but not to other Stx1-converting phages.</title>
        <authorList>
            <person name="Sato T."/>
            <person name="Shimizu T."/>
            <person name="Watarai M."/>
            <person name="Kobayashi M."/>
            <person name="Kano S."/>
            <person name="Hamabata T."/>
            <person name="Takeda Y."/>
            <person name="Yamasaki S."/>
        </authorList>
    </citation>
    <scope>NUCLEOTIDE SEQUENCE</scope>
    <source>
        <strain evidence="2">Stx2 phage-II</strain>
    </source>
</reference>
<dbReference type="GeneID" id="2653353"/>